<comment type="similarity">
    <text evidence="2">Belongs to the pantothenate synthetase family.</text>
</comment>
<dbReference type="UniPathway" id="UPA00028">
    <property type="reaction ID" value="UER00005"/>
</dbReference>
<comment type="pathway">
    <text evidence="1">Cofactor biosynthesis; (R)-pantothenate biosynthesis; (R)-pantothenate from (R)-pantoate and beta-alanine: step 1/1.</text>
</comment>
<comment type="caution">
    <text evidence="12">The sequence shown here is derived from an EMBL/GenBank/DDBJ whole genome shotgun (WGS) entry which is preliminary data.</text>
</comment>
<proteinExistence type="inferred from homology"/>
<dbReference type="Gene3D" id="3.30.1300.10">
    <property type="entry name" value="Pantoate-beta-alanine ligase, C-terminal domain"/>
    <property type="match status" value="1"/>
</dbReference>
<evidence type="ECO:0000256" key="9">
    <source>
        <dbReference type="ARBA" id="ARBA00029902"/>
    </source>
</evidence>
<dbReference type="SUPFAM" id="SSF52374">
    <property type="entry name" value="Nucleotidylyl transferase"/>
    <property type="match status" value="1"/>
</dbReference>
<dbReference type="Gene3D" id="3.40.50.620">
    <property type="entry name" value="HUPs"/>
    <property type="match status" value="1"/>
</dbReference>
<evidence type="ECO:0000256" key="4">
    <source>
        <dbReference type="ARBA" id="ARBA00015647"/>
    </source>
</evidence>
<keyword evidence="7" id="KW-0547">Nucleotide-binding</keyword>
<dbReference type="PANTHER" id="PTHR21299">
    <property type="entry name" value="CYTIDYLATE KINASE/PANTOATE-BETA-ALANINE LIGASE"/>
    <property type="match status" value="1"/>
</dbReference>
<gene>
    <name evidence="12" type="ORF">F3Y22_tig00116962pilonHSYRG00014</name>
</gene>
<dbReference type="Gene3D" id="1.25.40.10">
    <property type="entry name" value="Tetratricopeptide repeat domain"/>
    <property type="match status" value="1"/>
</dbReference>
<evidence type="ECO:0000256" key="10">
    <source>
        <dbReference type="ARBA" id="ARBA00032806"/>
    </source>
</evidence>
<evidence type="ECO:0000256" key="1">
    <source>
        <dbReference type="ARBA" id="ARBA00004990"/>
    </source>
</evidence>
<dbReference type="EC" id="6.3.2.1" evidence="3"/>
<dbReference type="SUPFAM" id="SSF48452">
    <property type="entry name" value="TPR-like"/>
    <property type="match status" value="1"/>
</dbReference>
<evidence type="ECO:0000256" key="7">
    <source>
        <dbReference type="ARBA" id="ARBA00022741"/>
    </source>
</evidence>
<protein>
    <recommendedName>
        <fullName evidence="4">Pantoate--beta-alanine ligase</fullName>
        <ecNumber evidence="3">6.3.2.1</ecNumber>
    </recommendedName>
    <alternativeName>
        <fullName evidence="10">Pantoate-activating enzyme</fullName>
    </alternativeName>
    <alternativeName>
        <fullName evidence="9">Pantothenate synthetase</fullName>
    </alternativeName>
</protein>
<keyword evidence="8" id="KW-0067">ATP-binding</keyword>
<evidence type="ECO:0000256" key="2">
    <source>
        <dbReference type="ARBA" id="ARBA00009256"/>
    </source>
</evidence>
<dbReference type="PANTHER" id="PTHR21299:SF1">
    <property type="entry name" value="PANTOATE--BETA-ALANINE LIGASE"/>
    <property type="match status" value="1"/>
</dbReference>
<evidence type="ECO:0000313" key="12">
    <source>
        <dbReference type="EMBL" id="KAE8659300.1"/>
    </source>
</evidence>
<organism evidence="12 13">
    <name type="scientific">Hibiscus syriacus</name>
    <name type="common">Rose of Sharon</name>
    <dbReference type="NCBI Taxonomy" id="106335"/>
    <lineage>
        <taxon>Eukaryota</taxon>
        <taxon>Viridiplantae</taxon>
        <taxon>Streptophyta</taxon>
        <taxon>Embryophyta</taxon>
        <taxon>Tracheophyta</taxon>
        <taxon>Spermatophyta</taxon>
        <taxon>Magnoliopsida</taxon>
        <taxon>eudicotyledons</taxon>
        <taxon>Gunneridae</taxon>
        <taxon>Pentapetalae</taxon>
        <taxon>rosids</taxon>
        <taxon>malvids</taxon>
        <taxon>Malvales</taxon>
        <taxon>Malvaceae</taxon>
        <taxon>Malvoideae</taxon>
        <taxon>Hibiscus</taxon>
    </lineage>
</organism>
<dbReference type="InterPro" id="IPR014729">
    <property type="entry name" value="Rossmann-like_a/b/a_fold"/>
</dbReference>
<dbReference type="GO" id="GO:0005524">
    <property type="term" value="F:ATP binding"/>
    <property type="evidence" value="ECO:0007669"/>
    <property type="project" value="UniProtKB-KW"/>
</dbReference>
<reference evidence="12" key="1">
    <citation type="submission" date="2019-09" db="EMBL/GenBank/DDBJ databases">
        <title>Draft genome information of white flower Hibiscus syriacus.</title>
        <authorList>
            <person name="Kim Y.-M."/>
        </authorList>
    </citation>
    <scope>NUCLEOTIDE SEQUENCE [LARGE SCALE GENOMIC DNA]</scope>
    <source>
        <strain evidence="12">YM2019G1</strain>
    </source>
</reference>
<dbReference type="InterPro" id="IPR003721">
    <property type="entry name" value="Pantoate_ligase"/>
</dbReference>
<dbReference type="GO" id="GO:0004592">
    <property type="term" value="F:pantoate-beta-alanine ligase activity"/>
    <property type="evidence" value="ECO:0007669"/>
    <property type="project" value="UniProtKB-EC"/>
</dbReference>
<dbReference type="InterPro" id="IPR011990">
    <property type="entry name" value="TPR-like_helical_dom_sf"/>
</dbReference>
<evidence type="ECO:0000256" key="6">
    <source>
        <dbReference type="ARBA" id="ARBA00022655"/>
    </source>
</evidence>
<dbReference type="GO" id="GO:0005829">
    <property type="term" value="C:cytosol"/>
    <property type="evidence" value="ECO:0007669"/>
    <property type="project" value="TreeGrafter"/>
</dbReference>
<dbReference type="InterPro" id="IPR042176">
    <property type="entry name" value="Pantoate_ligase_C"/>
</dbReference>
<evidence type="ECO:0000256" key="5">
    <source>
        <dbReference type="ARBA" id="ARBA00022598"/>
    </source>
</evidence>
<dbReference type="Pfam" id="PF02569">
    <property type="entry name" value="Pantoate_ligase"/>
    <property type="match status" value="1"/>
</dbReference>
<keyword evidence="6" id="KW-0566">Pantothenate biosynthesis</keyword>
<sequence length="385" mass="43326">MENAPRPHAPMARSFKYQFSKKLQDYWYDFHFPSHFLSVFSFSMENFNGGISQGNLGWVYMKKSNYLTAEVVIRKAQMIDPDANKACNLGLCLIKQGKYDDACNVLDEILKRKIPGSEDIRARNRATELLMEIKSFEPPASGISDTLGLDDDSVDGHRLDQRDCPFLKRSPHLENLYDYSNDSGEKQESENLGSGYASGLVSCVEDKGNGHETWVRVERLEKGLCGKRRPVFFRGVATIVTKLFHIVEPDVAVFGKKDYQQWRIIQRMVRDLDFAIEIVGSEIMRDSDGLAMSSRNVHLSPKERENALSISRALLKAKSAAKDGLVKCSELKDLTILTITQAGGRIDYAEIVDQDSLKAETEIKSPAVFCIAAWFGKLSTLLTSF</sequence>
<evidence type="ECO:0000256" key="11">
    <source>
        <dbReference type="ARBA" id="ARBA00048258"/>
    </source>
</evidence>
<comment type="catalytic activity">
    <reaction evidence="11">
        <text>(R)-pantoate + beta-alanine + ATP = (R)-pantothenate + AMP + diphosphate + H(+)</text>
        <dbReference type="Rhea" id="RHEA:10912"/>
        <dbReference type="ChEBI" id="CHEBI:15378"/>
        <dbReference type="ChEBI" id="CHEBI:15980"/>
        <dbReference type="ChEBI" id="CHEBI:29032"/>
        <dbReference type="ChEBI" id="CHEBI:30616"/>
        <dbReference type="ChEBI" id="CHEBI:33019"/>
        <dbReference type="ChEBI" id="CHEBI:57966"/>
        <dbReference type="ChEBI" id="CHEBI:456215"/>
        <dbReference type="EC" id="6.3.2.1"/>
    </reaction>
</comment>
<name>A0A6A2WVS6_HIBSY</name>
<keyword evidence="13" id="KW-1185">Reference proteome</keyword>
<dbReference type="GO" id="GO:0015940">
    <property type="term" value="P:pantothenate biosynthetic process"/>
    <property type="evidence" value="ECO:0007669"/>
    <property type="project" value="UniProtKB-UniPathway"/>
</dbReference>
<dbReference type="EMBL" id="VEPZ02001737">
    <property type="protein sequence ID" value="KAE8659300.1"/>
    <property type="molecule type" value="Genomic_DNA"/>
</dbReference>
<dbReference type="AlphaFoldDB" id="A0A6A2WVS6"/>
<evidence type="ECO:0000256" key="8">
    <source>
        <dbReference type="ARBA" id="ARBA00022840"/>
    </source>
</evidence>
<evidence type="ECO:0000313" key="13">
    <source>
        <dbReference type="Proteomes" id="UP000436088"/>
    </source>
</evidence>
<keyword evidence="5 12" id="KW-0436">Ligase</keyword>
<evidence type="ECO:0000256" key="3">
    <source>
        <dbReference type="ARBA" id="ARBA00012219"/>
    </source>
</evidence>
<accession>A0A6A2WVS6</accession>
<dbReference type="Proteomes" id="UP000436088">
    <property type="component" value="Unassembled WGS sequence"/>
</dbReference>